<name>A0A9N9CV49_9GLOM</name>
<dbReference type="Proteomes" id="UP000789570">
    <property type="component" value="Unassembled WGS sequence"/>
</dbReference>
<organism evidence="1 2">
    <name type="scientific">Funneliformis caledonium</name>
    <dbReference type="NCBI Taxonomy" id="1117310"/>
    <lineage>
        <taxon>Eukaryota</taxon>
        <taxon>Fungi</taxon>
        <taxon>Fungi incertae sedis</taxon>
        <taxon>Mucoromycota</taxon>
        <taxon>Glomeromycotina</taxon>
        <taxon>Glomeromycetes</taxon>
        <taxon>Glomerales</taxon>
        <taxon>Glomeraceae</taxon>
        <taxon>Funneliformis</taxon>
    </lineage>
</organism>
<dbReference type="AlphaFoldDB" id="A0A9N9CV49"/>
<reference evidence="1" key="1">
    <citation type="submission" date="2021-06" db="EMBL/GenBank/DDBJ databases">
        <authorList>
            <person name="Kallberg Y."/>
            <person name="Tangrot J."/>
            <person name="Rosling A."/>
        </authorList>
    </citation>
    <scope>NUCLEOTIDE SEQUENCE</scope>
    <source>
        <strain evidence="1">UK204</strain>
    </source>
</reference>
<proteinExistence type="predicted"/>
<keyword evidence="2" id="KW-1185">Reference proteome</keyword>
<dbReference type="EMBL" id="CAJVPQ010002937">
    <property type="protein sequence ID" value="CAG8613194.1"/>
    <property type="molecule type" value="Genomic_DNA"/>
</dbReference>
<evidence type="ECO:0000313" key="1">
    <source>
        <dbReference type="EMBL" id="CAG8613194.1"/>
    </source>
</evidence>
<accession>A0A9N9CV49</accession>
<gene>
    <name evidence="1" type="ORF">FCALED_LOCUS9177</name>
</gene>
<comment type="caution">
    <text evidence="1">The sequence shown here is derived from an EMBL/GenBank/DDBJ whole genome shotgun (WGS) entry which is preliminary data.</text>
</comment>
<protein>
    <submittedName>
        <fullName evidence="1">4043_t:CDS:1</fullName>
    </submittedName>
</protein>
<evidence type="ECO:0000313" key="2">
    <source>
        <dbReference type="Proteomes" id="UP000789570"/>
    </source>
</evidence>
<sequence length="79" mass="9175">MLTFERVDQESERKNTRLDEAVEKLKKWEEGKYQGKKLNDGEQKQTVGREEEVGERCERFEEAGSKIAGCVGGIRWKGR</sequence>